<evidence type="ECO:0000256" key="1">
    <source>
        <dbReference type="ARBA" id="ARBA00004370"/>
    </source>
</evidence>
<feature type="domain" description="7TM GPCR serpentine receptor class x (Srx)" evidence="6">
    <location>
        <begin position="10"/>
        <end position="197"/>
    </location>
</feature>
<protein>
    <recommendedName>
        <fullName evidence="6">7TM GPCR serpentine receptor class x (Srx) domain-containing protein</fullName>
    </recommendedName>
</protein>
<name>A0A4U5NYA1_STECR</name>
<dbReference type="InterPro" id="IPR000276">
    <property type="entry name" value="GPCR_Rhodpsn"/>
</dbReference>
<dbReference type="OrthoDB" id="5825164at2759"/>
<dbReference type="EMBL" id="AZBU02000003">
    <property type="protein sequence ID" value="TKR88311.1"/>
    <property type="molecule type" value="Genomic_DNA"/>
</dbReference>
<dbReference type="Proteomes" id="UP000298663">
    <property type="component" value="Unassembled WGS sequence"/>
</dbReference>
<dbReference type="PANTHER" id="PTHR23017">
    <property type="entry name" value="SERPENTINE RECEPTOR, CLASS X"/>
    <property type="match status" value="1"/>
</dbReference>
<dbReference type="InterPro" id="IPR019430">
    <property type="entry name" value="7TM_GPCR_serpentine_rcpt_Srx"/>
</dbReference>
<feature type="transmembrane region" description="Helical" evidence="5">
    <location>
        <begin position="175"/>
        <end position="196"/>
    </location>
</feature>
<reference evidence="7 8" key="2">
    <citation type="journal article" date="2019" name="G3 (Bethesda)">
        <title>Hybrid Assembly of the Genome of the Entomopathogenic Nematode Steinernema carpocapsae Identifies the X-Chromosome.</title>
        <authorList>
            <person name="Serra L."/>
            <person name="Macchietto M."/>
            <person name="Macias-Munoz A."/>
            <person name="McGill C.J."/>
            <person name="Rodriguez I.M."/>
            <person name="Rodriguez B."/>
            <person name="Murad R."/>
            <person name="Mortazavi A."/>
        </authorList>
    </citation>
    <scope>NUCLEOTIDE SEQUENCE [LARGE SCALE GENOMIC DNA]</scope>
    <source>
        <strain evidence="7 8">ALL</strain>
    </source>
</reference>
<proteinExistence type="predicted"/>
<feature type="transmembrane region" description="Helical" evidence="5">
    <location>
        <begin position="203"/>
        <end position="223"/>
    </location>
</feature>
<evidence type="ECO:0000256" key="4">
    <source>
        <dbReference type="ARBA" id="ARBA00023136"/>
    </source>
</evidence>
<accession>A0A4U5NYA1</accession>
<dbReference type="GO" id="GO:0016020">
    <property type="term" value="C:membrane"/>
    <property type="evidence" value="ECO:0007669"/>
    <property type="project" value="UniProtKB-SubCell"/>
</dbReference>
<dbReference type="AlphaFoldDB" id="A0A4U5NYA1"/>
<evidence type="ECO:0000256" key="2">
    <source>
        <dbReference type="ARBA" id="ARBA00022692"/>
    </source>
</evidence>
<keyword evidence="4 5" id="KW-0472">Membrane</keyword>
<keyword evidence="8" id="KW-1185">Reference proteome</keyword>
<evidence type="ECO:0000313" key="8">
    <source>
        <dbReference type="Proteomes" id="UP000298663"/>
    </source>
</evidence>
<evidence type="ECO:0000256" key="3">
    <source>
        <dbReference type="ARBA" id="ARBA00022989"/>
    </source>
</evidence>
<dbReference type="PANTHER" id="PTHR23017:SF3">
    <property type="entry name" value="G-PROTEIN COUPLED RECEPTORS FAMILY 1 PROFILE DOMAIN-CONTAINING PROTEIN"/>
    <property type="match status" value="1"/>
</dbReference>
<feature type="transmembrane region" description="Helical" evidence="5">
    <location>
        <begin position="120"/>
        <end position="139"/>
    </location>
</feature>
<gene>
    <name evidence="7" type="ORF">L596_012571</name>
</gene>
<dbReference type="CDD" id="cd00637">
    <property type="entry name" value="7tm_classA_rhodopsin-like"/>
    <property type="match status" value="1"/>
</dbReference>
<keyword evidence="2 5" id="KW-0812">Transmembrane</keyword>
<dbReference type="PROSITE" id="PS00237">
    <property type="entry name" value="G_PROTEIN_RECEP_F1_1"/>
    <property type="match status" value="1"/>
</dbReference>
<sequence>MSLVISSTVIFVSLASLFLHTTILYGVLFCNLFGKIFGRLWLFREVAYSVQAAVLAFCVGPMLDWYPHIDDAALWLKYVTMIATFFSYVGVLSNLCIAINRCCIVKMPFKYKTLFSKERTSFLILIVLVVSITLEIPSLNPDCLRITTFPFSVKQEGLSKFEYFFCGSIRKHLDWATALLATICTTIIDCYTFKLVLKIFKIIANQVVAVLWTATFGSFYFFFNTWSRREYFTLISWSTGTMLDGIAIVLFTPDFFKQLFYCKGRRLLSQANGTSPGTPDLHQLHLCTRVPREKRAVNINIT</sequence>
<reference evidence="7 8" key="1">
    <citation type="journal article" date="2015" name="Genome Biol.">
        <title>Comparative genomics of Steinernema reveals deeply conserved gene regulatory networks.</title>
        <authorList>
            <person name="Dillman A.R."/>
            <person name="Macchietto M."/>
            <person name="Porter C.F."/>
            <person name="Rogers A."/>
            <person name="Williams B."/>
            <person name="Antoshechkin I."/>
            <person name="Lee M.M."/>
            <person name="Goodwin Z."/>
            <person name="Lu X."/>
            <person name="Lewis E.E."/>
            <person name="Goodrich-Blair H."/>
            <person name="Stock S.P."/>
            <person name="Adams B.J."/>
            <person name="Sternberg P.W."/>
            <person name="Mortazavi A."/>
        </authorList>
    </citation>
    <scope>NUCLEOTIDE SEQUENCE [LARGE SCALE GENOMIC DNA]</scope>
    <source>
        <strain evidence="7 8">ALL</strain>
    </source>
</reference>
<comment type="subcellular location">
    <subcellularLocation>
        <location evidence="1">Membrane</location>
    </subcellularLocation>
</comment>
<dbReference type="Pfam" id="PF10328">
    <property type="entry name" value="7TM_GPCR_Srx"/>
    <property type="match status" value="1"/>
</dbReference>
<feature type="transmembrane region" description="Helical" evidence="5">
    <location>
        <begin position="12"/>
        <end position="34"/>
    </location>
</feature>
<evidence type="ECO:0000313" key="7">
    <source>
        <dbReference type="EMBL" id="TKR88311.1"/>
    </source>
</evidence>
<feature type="transmembrane region" description="Helical" evidence="5">
    <location>
        <begin position="46"/>
        <end position="63"/>
    </location>
</feature>
<keyword evidence="3 5" id="KW-1133">Transmembrane helix</keyword>
<comment type="caution">
    <text evidence="7">The sequence shown here is derived from an EMBL/GenBank/DDBJ whole genome shotgun (WGS) entry which is preliminary data.</text>
</comment>
<evidence type="ECO:0000259" key="6">
    <source>
        <dbReference type="Pfam" id="PF10328"/>
    </source>
</evidence>
<evidence type="ECO:0000256" key="5">
    <source>
        <dbReference type="SAM" id="Phobius"/>
    </source>
</evidence>
<organism evidence="7 8">
    <name type="scientific">Steinernema carpocapsae</name>
    <name type="common">Entomopathogenic nematode</name>
    <dbReference type="NCBI Taxonomy" id="34508"/>
    <lineage>
        <taxon>Eukaryota</taxon>
        <taxon>Metazoa</taxon>
        <taxon>Ecdysozoa</taxon>
        <taxon>Nematoda</taxon>
        <taxon>Chromadorea</taxon>
        <taxon>Rhabditida</taxon>
        <taxon>Tylenchina</taxon>
        <taxon>Panagrolaimomorpha</taxon>
        <taxon>Strongyloidoidea</taxon>
        <taxon>Steinernematidae</taxon>
        <taxon>Steinernema</taxon>
    </lineage>
</organism>
<feature type="transmembrane region" description="Helical" evidence="5">
    <location>
        <begin position="75"/>
        <end position="99"/>
    </location>
</feature>
<dbReference type="GO" id="GO:0004930">
    <property type="term" value="F:G protein-coupled receptor activity"/>
    <property type="evidence" value="ECO:0007669"/>
    <property type="project" value="InterPro"/>
</dbReference>
<feature type="transmembrane region" description="Helical" evidence="5">
    <location>
        <begin position="235"/>
        <end position="256"/>
    </location>
</feature>
<dbReference type="SUPFAM" id="SSF81321">
    <property type="entry name" value="Family A G protein-coupled receptor-like"/>
    <property type="match status" value="1"/>
</dbReference>
<dbReference type="Gene3D" id="1.20.1070.10">
    <property type="entry name" value="Rhodopsin 7-helix transmembrane proteins"/>
    <property type="match status" value="1"/>
</dbReference>